<keyword evidence="5 6" id="KW-0472">Membrane</keyword>
<keyword evidence="3 6" id="KW-0812">Transmembrane</keyword>
<feature type="transmembrane region" description="Helical" evidence="6">
    <location>
        <begin position="134"/>
        <end position="153"/>
    </location>
</feature>
<dbReference type="AlphaFoldDB" id="A0A7R9AA98"/>
<dbReference type="PANTHER" id="PTHR16007:SF15">
    <property type="entry name" value="TRANSMEMBRANE PROTEIN 45B"/>
    <property type="match status" value="1"/>
</dbReference>
<dbReference type="Pfam" id="PF04819">
    <property type="entry name" value="DUF716"/>
    <property type="match status" value="1"/>
</dbReference>
<keyword evidence="4 6" id="KW-1133">Transmembrane helix</keyword>
<feature type="transmembrane region" description="Helical" evidence="6">
    <location>
        <begin position="46"/>
        <end position="66"/>
    </location>
</feature>
<dbReference type="EMBL" id="LR902351">
    <property type="protein sequence ID" value="CAD7250402.1"/>
    <property type="molecule type" value="Genomic_DNA"/>
</dbReference>
<dbReference type="EMBL" id="CAJPEV010002834">
    <property type="protein sequence ID" value="CAG0898177.1"/>
    <property type="molecule type" value="Genomic_DNA"/>
</dbReference>
<dbReference type="OrthoDB" id="6504688at2759"/>
<evidence type="ECO:0000256" key="3">
    <source>
        <dbReference type="ARBA" id="ARBA00022692"/>
    </source>
</evidence>
<comment type="similarity">
    <text evidence="2">Belongs to the TMEM45 family.</text>
</comment>
<organism evidence="7">
    <name type="scientific">Darwinula stevensoni</name>
    <dbReference type="NCBI Taxonomy" id="69355"/>
    <lineage>
        <taxon>Eukaryota</taxon>
        <taxon>Metazoa</taxon>
        <taxon>Ecdysozoa</taxon>
        <taxon>Arthropoda</taxon>
        <taxon>Crustacea</taxon>
        <taxon>Oligostraca</taxon>
        <taxon>Ostracoda</taxon>
        <taxon>Podocopa</taxon>
        <taxon>Podocopida</taxon>
        <taxon>Darwinulocopina</taxon>
        <taxon>Darwinuloidea</taxon>
        <taxon>Darwinulidae</taxon>
        <taxon>Darwinula</taxon>
    </lineage>
</organism>
<evidence type="ECO:0000256" key="5">
    <source>
        <dbReference type="ARBA" id="ARBA00023136"/>
    </source>
</evidence>
<evidence type="ECO:0000313" key="7">
    <source>
        <dbReference type="EMBL" id="CAD7250402.1"/>
    </source>
</evidence>
<sequence length="265" mass="28929">MSKFRAHVSPGTLLVAVGLGMAWETVARWRGGGSSRGPTSHARGHCVIIVCLLALVCEVVLFRGFRGDSMSVETVQEVVLYGWVLLMVLAQICVAEFGIPFPPRSFSVYVMLALMGQGILFFDELLRARSPSAFTMYTLLELVIGMGMASAWMEVKGGDNVQAAALFRSYCFLLQGSWIIQIGFALHSPWKWEEDVSRAMTVFVGHMLLASFGILGLNCLVAYFQASEPAAEDDSVGAPDLVKVIERDFVAEYSKSTPELLPASC</sequence>
<dbReference type="Proteomes" id="UP000677054">
    <property type="component" value="Unassembled WGS sequence"/>
</dbReference>
<proteinExistence type="inferred from homology"/>
<gene>
    <name evidence="7" type="ORF">DSTB1V02_LOCUS10178</name>
</gene>
<feature type="transmembrane region" description="Helical" evidence="6">
    <location>
        <begin position="199"/>
        <end position="224"/>
    </location>
</feature>
<reference evidence="7" key="1">
    <citation type="submission" date="2020-11" db="EMBL/GenBank/DDBJ databases">
        <authorList>
            <person name="Tran Van P."/>
        </authorList>
    </citation>
    <scope>NUCLEOTIDE SEQUENCE</scope>
</reference>
<evidence type="ECO:0000256" key="2">
    <source>
        <dbReference type="ARBA" id="ARBA00006948"/>
    </source>
</evidence>
<evidence type="ECO:0000313" key="8">
    <source>
        <dbReference type="Proteomes" id="UP000677054"/>
    </source>
</evidence>
<protein>
    <submittedName>
        <fullName evidence="7">Uncharacterized protein</fullName>
    </submittedName>
</protein>
<dbReference type="InterPro" id="IPR042127">
    <property type="entry name" value="TMEM45"/>
</dbReference>
<feature type="transmembrane region" description="Helical" evidence="6">
    <location>
        <begin position="78"/>
        <end position="99"/>
    </location>
</feature>
<accession>A0A7R9AA98</accession>
<dbReference type="InterPro" id="IPR006904">
    <property type="entry name" value="DUF716"/>
</dbReference>
<dbReference type="GO" id="GO:0016020">
    <property type="term" value="C:membrane"/>
    <property type="evidence" value="ECO:0007669"/>
    <property type="project" value="UniProtKB-SubCell"/>
</dbReference>
<name>A0A7R9AA98_9CRUS</name>
<dbReference type="PANTHER" id="PTHR16007">
    <property type="entry name" value="EPIDIDYMAL MEMBRANE PROTEIN E9-RELATED"/>
    <property type="match status" value="1"/>
</dbReference>
<evidence type="ECO:0000256" key="4">
    <source>
        <dbReference type="ARBA" id="ARBA00022989"/>
    </source>
</evidence>
<evidence type="ECO:0000256" key="6">
    <source>
        <dbReference type="SAM" id="Phobius"/>
    </source>
</evidence>
<feature type="transmembrane region" description="Helical" evidence="6">
    <location>
        <begin position="165"/>
        <end position="187"/>
    </location>
</feature>
<evidence type="ECO:0000256" key="1">
    <source>
        <dbReference type="ARBA" id="ARBA00004141"/>
    </source>
</evidence>
<keyword evidence="8" id="KW-1185">Reference proteome</keyword>
<comment type="subcellular location">
    <subcellularLocation>
        <location evidence="1">Membrane</location>
        <topology evidence="1">Multi-pass membrane protein</topology>
    </subcellularLocation>
</comment>